<dbReference type="AlphaFoldDB" id="A0A1S2L1A4"/>
<dbReference type="GO" id="GO:0003677">
    <property type="term" value="F:DNA binding"/>
    <property type="evidence" value="ECO:0007669"/>
    <property type="project" value="InterPro"/>
</dbReference>
<proteinExistence type="predicted"/>
<dbReference type="PANTHER" id="PTHR33215:SF13">
    <property type="entry name" value="PROTEIN DISTAL ANTENNA"/>
    <property type="match status" value="1"/>
</dbReference>
<evidence type="ECO:0000256" key="2">
    <source>
        <dbReference type="ARBA" id="ARBA00022553"/>
    </source>
</evidence>
<evidence type="ECO:0000256" key="1">
    <source>
        <dbReference type="ARBA" id="ARBA00022473"/>
    </source>
</evidence>
<evidence type="ECO:0000256" key="5">
    <source>
        <dbReference type="SAM" id="Coils"/>
    </source>
</evidence>
<reference evidence="7" key="1">
    <citation type="submission" date="2016-10" db="EMBL/GenBank/DDBJ databases">
        <title>Draft genome sequences of four alkaliphilic bacteria belonging to the Anaerobacillus genus.</title>
        <authorList>
            <person name="Bassil N.M."/>
            <person name="Lloyd J.R."/>
        </authorList>
    </citation>
    <scope>NUCLEOTIDE SEQUENCE [LARGE SCALE GENOMIC DNA]</scope>
    <source>
        <strain evidence="7">NB2006</strain>
    </source>
</reference>
<keyword evidence="3" id="KW-0805">Transcription regulation</keyword>
<dbReference type="SUPFAM" id="SSF46689">
    <property type="entry name" value="Homeodomain-like"/>
    <property type="match status" value="1"/>
</dbReference>
<evidence type="ECO:0000256" key="4">
    <source>
        <dbReference type="ARBA" id="ARBA00023163"/>
    </source>
</evidence>
<dbReference type="GO" id="GO:0004803">
    <property type="term" value="F:transposase activity"/>
    <property type="evidence" value="ECO:0007669"/>
    <property type="project" value="InterPro"/>
</dbReference>
<feature type="coiled-coil region" evidence="5">
    <location>
        <begin position="60"/>
        <end position="94"/>
    </location>
</feature>
<feature type="domain" description="HTH psq-type" evidence="6">
    <location>
        <begin position="1"/>
        <end position="49"/>
    </location>
</feature>
<comment type="caution">
    <text evidence="7">The sequence shown here is derived from an EMBL/GenBank/DDBJ whole genome shotgun (WGS) entry which is preliminary data.</text>
</comment>
<keyword evidence="5" id="KW-0175">Coiled coil</keyword>
<accession>A0A1S2L1A4</accession>
<evidence type="ECO:0000256" key="3">
    <source>
        <dbReference type="ARBA" id="ARBA00023015"/>
    </source>
</evidence>
<dbReference type="Gene3D" id="1.10.10.60">
    <property type="entry name" value="Homeodomain-like"/>
    <property type="match status" value="1"/>
</dbReference>
<dbReference type="InterPro" id="IPR002514">
    <property type="entry name" value="Transposase_8"/>
</dbReference>
<dbReference type="PROSITE" id="PS50960">
    <property type="entry name" value="HTH_PSQ"/>
    <property type="match status" value="1"/>
</dbReference>
<dbReference type="EMBL" id="LQXD01000185">
    <property type="protein sequence ID" value="OIJ06238.1"/>
    <property type="molecule type" value="Genomic_DNA"/>
</dbReference>
<dbReference type="PANTHER" id="PTHR33215">
    <property type="entry name" value="PROTEIN DISTAL ANTENNA"/>
    <property type="match status" value="1"/>
</dbReference>
<sequence>MTKRKNYDKEFKIEAVSLVKNGKRVAEVARELDLAEQTLHNWVKKFSTDKEAAFVGSGNLKPEDKENKELQKRIRDLEEENAILKKAMSIFAKDQK</sequence>
<gene>
    <name evidence="7" type="ORF">AWH56_21250</name>
</gene>
<keyword evidence="4" id="KW-0804">Transcription</keyword>
<keyword evidence="2" id="KW-0597">Phosphoprotein</keyword>
<evidence type="ECO:0000259" key="6">
    <source>
        <dbReference type="PROSITE" id="PS50960"/>
    </source>
</evidence>
<dbReference type="Pfam" id="PF01527">
    <property type="entry name" value="HTH_Tnp_1"/>
    <property type="match status" value="1"/>
</dbReference>
<dbReference type="InterPro" id="IPR007889">
    <property type="entry name" value="HTH_Psq"/>
</dbReference>
<name>A0A1S2L1A4_9BACI</name>
<keyword evidence="1" id="KW-0217">Developmental protein</keyword>
<dbReference type="InterPro" id="IPR009057">
    <property type="entry name" value="Homeodomain-like_sf"/>
</dbReference>
<protein>
    <submittedName>
        <fullName evidence="7">Transposase</fullName>
    </submittedName>
</protein>
<dbReference type="GO" id="GO:0006313">
    <property type="term" value="P:DNA transposition"/>
    <property type="evidence" value="ECO:0007669"/>
    <property type="project" value="InterPro"/>
</dbReference>
<organism evidence="7">
    <name type="scientific">Anaerobacillus isosaccharinicus</name>
    <dbReference type="NCBI Taxonomy" id="1532552"/>
    <lineage>
        <taxon>Bacteria</taxon>
        <taxon>Bacillati</taxon>
        <taxon>Bacillota</taxon>
        <taxon>Bacilli</taxon>
        <taxon>Bacillales</taxon>
        <taxon>Bacillaceae</taxon>
        <taxon>Anaerobacillus</taxon>
    </lineage>
</organism>
<dbReference type="InterPro" id="IPR051839">
    <property type="entry name" value="RD_transcriptional_regulator"/>
</dbReference>
<evidence type="ECO:0000313" key="7">
    <source>
        <dbReference type="EMBL" id="OIJ06238.1"/>
    </source>
</evidence>